<dbReference type="GO" id="GO:0005576">
    <property type="term" value="C:extracellular region"/>
    <property type="evidence" value="ECO:0007669"/>
    <property type="project" value="UniProtKB-SubCell"/>
</dbReference>
<comment type="caution">
    <text evidence="3">The sequence shown here is derived from an EMBL/GenBank/DDBJ whole genome shotgun (WGS) entry which is preliminary data.</text>
</comment>
<dbReference type="InterPro" id="IPR001343">
    <property type="entry name" value="Hemolysn_Ca-bd"/>
</dbReference>
<evidence type="ECO:0000256" key="1">
    <source>
        <dbReference type="ARBA" id="ARBA00004613"/>
    </source>
</evidence>
<dbReference type="Pfam" id="PF00353">
    <property type="entry name" value="HemolysinCabind"/>
    <property type="match status" value="5"/>
</dbReference>
<dbReference type="EMBL" id="BMKA01000012">
    <property type="protein sequence ID" value="GGA33757.1"/>
    <property type="molecule type" value="Genomic_DNA"/>
</dbReference>
<gene>
    <name evidence="3" type="ORF">GCM10011498_38710</name>
</gene>
<sequence length="1228" mass="130088">MALQDVLNKIQISSNGPPGSDNSFQIKATAVLTNLYENGGAEARQMLDGIASSSRNYLIQFTDNNARADIGVNNENGLDTHVVSIDFEWVEQEFLFIDQNGVAKNISSESVLAHELAHLHFGTDTVANDDDPDGQSPNEIRDALTLMDASGFPVHKGSQVLLENSVQLALDEGSIRVSYRGASTNSGVDTPNGNASTELEIGYDYTPLNEQTFDIVFVDSTNNINDAFANLDLGSFSSTVEYLIVLGTADNTITGNSANDILHTGSGYDVIYASLGSDYVNGGDGVDILSYLSLINSPLGARQTGISANITGLNAAVSDGFGGTDIVQKIEQYRGTNFDDTYSLSGKFSEFVNETGNVQITLSAFGNTSVGDTIDANGMTETGGVLINLGPGSTNGYVSKNVALENVDFANTVTLNDFENAIGSDYNDVIIGNDGNNVLIGGAGADKIDGGGGIDVIRFDPNSAGVTIELLPSLPTPPGVDPFGGPTASGGDAEGDLYINIEAVLGTNNVDTFNINAGGFIYAGGSGNDVFEINTNGLGPAIVWGGGGADTYRFNTAGGENAAIMTVNVSNLTEENFHLFDYNDLGLPSDFDWSEIDAIILNADSTDQIVMDYGHFERVLGTTTVQQTVTEISSGEEYGNFDHLTQLDLNYSNNFEQLVAQYTASFLGSTNFSVFAAAASYGVFTVREYIDDSGVHYVNAEDYNFADTLNLSTANFMSAWVDPGNGGHRFRELSWLTYLVDQDGERIDMWPGSDDPYQIGVENFSEIPAFSDVEDIGNWFILGGSLTGTSLVTTGEFNVTLPTIGEIETTVPEIPNLEGGDDSGTVAGSSGDDTIGVGFMDAGGDTITDEYAEFVIEAGEGDDNITLTRSVDSEFYGGDGNDTINVHYSSGATFYGGEGNDRLFLGVRENEAFGGAGDDLISGALSHGSGHTMTGGEGTDSFVFTNAGTAATISLITDFEVGVDSLTVDGRILNAMHINQIPAEFQYAHNSDGNLVINFQGTADGFVHTIELDGVTAADFFLAERIEQRTWDGTSGDDTMGIGYTDADSDIITDEYSEFFVYGGDGNDNINFLRSVDSEFYGGDGNDTINVKYSSGATYYGGEGDDRLFLNVRENEAYGGAGDDLIVGALSHGSGHTMTGDEGADSFVFNNIKHKATSSVITDFEVGVDSLTVGGQELNLFQIDALPTGFQHTHNGDGDLVISFQGTATDYVHSIELDGVTADQFFMA</sequence>
<reference evidence="3" key="2">
    <citation type="submission" date="2020-09" db="EMBL/GenBank/DDBJ databases">
        <authorList>
            <person name="Sun Q."/>
            <person name="Zhou Y."/>
        </authorList>
    </citation>
    <scope>NUCLEOTIDE SEQUENCE</scope>
    <source>
        <strain evidence="3">CGMCC 1.15880</strain>
    </source>
</reference>
<dbReference type="GO" id="GO:0005509">
    <property type="term" value="F:calcium ion binding"/>
    <property type="evidence" value="ECO:0007669"/>
    <property type="project" value="InterPro"/>
</dbReference>
<dbReference type="PRINTS" id="PR00313">
    <property type="entry name" value="CABNDNGRPT"/>
</dbReference>
<dbReference type="PANTHER" id="PTHR38340:SF1">
    <property type="entry name" value="S-LAYER PROTEIN"/>
    <property type="match status" value="1"/>
</dbReference>
<reference evidence="3" key="1">
    <citation type="journal article" date="2014" name="Int. J. Syst. Evol. Microbiol.">
        <title>Complete genome sequence of Corynebacterium casei LMG S-19264T (=DSM 44701T), isolated from a smear-ripened cheese.</title>
        <authorList>
            <consortium name="US DOE Joint Genome Institute (JGI-PGF)"/>
            <person name="Walter F."/>
            <person name="Albersmeier A."/>
            <person name="Kalinowski J."/>
            <person name="Ruckert C."/>
        </authorList>
    </citation>
    <scope>NUCLEOTIDE SEQUENCE</scope>
    <source>
        <strain evidence="3">CGMCC 1.15880</strain>
    </source>
</reference>
<protein>
    <recommendedName>
        <fullName evidence="5">Peptidase M10 serralysin C-terminal domain-containing protein</fullName>
    </recommendedName>
</protein>
<evidence type="ECO:0000256" key="2">
    <source>
        <dbReference type="ARBA" id="ARBA00022525"/>
    </source>
</evidence>
<organism evidence="3 4">
    <name type="scientific">Neptunicoccus cionae</name>
    <dbReference type="NCBI Taxonomy" id="2035344"/>
    <lineage>
        <taxon>Bacteria</taxon>
        <taxon>Pseudomonadati</taxon>
        <taxon>Pseudomonadota</taxon>
        <taxon>Alphaproteobacteria</taxon>
        <taxon>Rhodobacterales</taxon>
        <taxon>Paracoccaceae</taxon>
        <taxon>Neptunicoccus</taxon>
    </lineage>
</organism>
<dbReference type="AlphaFoldDB" id="A0A916R457"/>
<dbReference type="RefSeq" id="WP_157888371.1">
    <property type="nucleotide sequence ID" value="NZ_BMKA01000012.1"/>
</dbReference>
<name>A0A916R457_9RHOB</name>
<evidence type="ECO:0000313" key="3">
    <source>
        <dbReference type="EMBL" id="GGA33757.1"/>
    </source>
</evidence>
<dbReference type="InterPro" id="IPR050557">
    <property type="entry name" value="RTX_toxin/Mannuronan_C5-epim"/>
</dbReference>
<accession>A0A916R457</accession>
<evidence type="ECO:0008006" key="5">
    <source>
        <dbReference type="Google" id="ProtNLM"/>
    </source>
</evidence>
<keyword evidence="4" id="KW-1185">Reference proteome</keyword>
<evidence type="ECO:0000313" key="4">
    <source>
        <dbReference type="Proteomes" id="UP000628017"/>
    </source>
</evidence>
<dbReference type="InterPro" id="IPR011049">
    <property type="entry name" value="Serralysin-like_metalloprot_C"/>
</dbReference>
<dbReference type="PANTHER" id="PTHR38340">
    <property type="entry name" value="S-LAYER PROTEIN"/>
    <property type="match status" value="1"/>
</dbReference>
<dbReference type="Gene3D" id="2.150.10.10">
    <property type="entry name" value="Serralysin-like metalloprotease, C-terminal"/>
    <property type="match status" value="5"/>
</dbReference>
<comment type="subcellular location">
    <subcellularLocation>
        <location evidence="1">Secreted</location>
    </subcellularLocation>
</comment>
<proteinExistence type="predicted"/>
<dbReference type="SUPFAM" id="SSF51120">
    <property type="entry name" value="beta-Roll"/>
    <property type="match status" value="5"/>
</dbReference>
<dbReference type="Proteomes" id="UP000628017">
    <property type="component" value="Unassembled WGS sequence"/>
</dbReference>
<keyword evidence="2" id="KW-0964">Secreted</keyword>